<evidence type="ECO:0000313" key="1">
    <source>
        <dbReference type="EMBL" id="KAJ8678619.1"/>
    </source>
</evidence>
<protein>
    <submittedName>
        <fullName evidence="1">Uncharacterized protein</fullName>
    </submittedName>
</protein>
<gene>
    <name evidence="1" type="ORF">QAD02_014406</name>
</gene>
<sequence>MELPSAGTGEFVTVVSVQEPSSAPENFVTVLSIGLDRQQLEKESSQNVEDPAHPEEEVEVYRLPGERLGFGLKFDGGNKTSEKVRRLFIQSCAEQSPASRAKCSWGNLGEGDEVLSIDGVSVTQMTRLDCVRRLKESQLVIKLAVRYRGALRPKIVSAERKPAGDLQQNGKTPPELPVSPPPVPPRKLRHSSHAGGAGRGPADGEACSGSKKARGSPKSNGSSDSGSPRSQESYRSAMSSVRSAGYESCNSSPAKAISGKTDSPKNSPKVYASPNSSRLKQNGGGGCLKLDEPAEAQWYLDARSQDGSSTHGSTSDDTGSSLSTVLDRLSSCANSDRISIASSLSSASELQPQQTTLDSPSFLLARLVGSEGRTHVESRGDVERITALVAPSKVLIEEQPAPRAPLSFQDAPLSYGHEPQPGLLLNHLDSSDETQQQRQSPPKPAPRREAKPRKRRPPPPPPPPTAARRQMHQPDAEPSLEENKQEKKADEAREVPTCNKVLEIVEIRKARALSPCKVESDAQDADPEAEEPRPESPERGDSERKSSVEANPERGADERPTMTEQEHVVTTDDSDDADDYYWQSNLDTIGEEGESSHSDNDNIPPERSTHRVNSSMENPQITQTLVEDSVTESAVEPDLKQGEFDLTIHATFSAVYLLRDQEVSSIEISFGI</sequence>
<reference evidence="1" key="1">
    <citation type="submission" date="2023-04" db="EMBL/GenBank/DDBJ databases">
        <title>A chromosome-level genome assembly of the parasitoid wasp Eretmocerus hayati.</title>
        <authorList>
            <person name="Zhong Y."/>
            <person name="Liu S."/>
            <person name="Liu Y."/>
        </authorList>
    </citation>
    <scope>NUCLEOTIDE SEQUENCE</scope>
    <source>
        <strain evidence="1">ZJU_SS_LIU_2023</strain>
    </source>
</reference>
<dbReference type="Proteomes" id="UP001239111">
    <property type="component" value="Chromosome 2"/>
</dbReference>
<comment type="caution">
    <text evidence="1">The sequence shown here is derived from an EMBL/GenBank/DDBJ whole genome shotgun (WGS) entry which is preliminary data.</text>
</comment>
<proteinExistence type="predicted"/>
<keyword evidence="2" id="KW-1185">Reference proteome</keyword>
<evidence type="ECO:0000313" key="2">
    <source>
        <dbReference type="Proteomes" id="UP001239111"/>
    </source>
</evidence>
<accession>A0ACC2P7P7</accession>
<organism evidence="1 2">
    <name type="scientific">Eretmocerus hayati</name>
    <dbReference type="NCBI Taxonomy" id="131215"/>
    <lineage>
        <taxon>Eukaryota</taxon>
        <taxon>Metazoa</taxon>
        <taxon>Ecdysozoa</taxon>
        <taxon>Arthropoda</taxon>
        <taxon>Hexapoda</taxon>
        <taxon>Insecta</taxon>
        <taxon>Pterygota</taxon>
        <taxon>Neoptera</taxon>
        <taxon>Endopterygota</taxon>
        <taxon>Hymenoptera</taxon>
        <taxon>Apocrita</taxon>
        <taxon>Proctotrupomorpha</taxon>
        <taxon>Chalcidoidea</taxon>
        <taxon>Aphelinidae</taxon>
        <taxon>Aphelininae</taxon>
        <taxon>Eretmocerus</taxon>
    </lineage>
</organism>
<name>A0ACC2P7P7_9HYME</name>
<dbReference type="EMBL" id="CM056742">
    <property type="protein sequence ID" value="KAJ8678619.1"/>
    <property type="molecule type" value="Genomic_DNA"/>
</dbReference>